<dbReference type="Pfam" id="PF18593">
    <property type="entry name" value="CdiI_2"/>
    <property type="match status" value="1"/>
</dbReference>
<dbReference type="RefSeq" id="WP_156513339.1">
    <property type="nucleotide sequence ID" value="NZ_FKIF01000003.1"/>
</dbReference>
<dbReference type="InterPro" id="IPR041129">
    <property type="entry name" value="CdiI_2"/>
</dbReference>
<reference evidence="2 3" key="1">
    <citation type="submission" date="2016-04" db="EMBL/GenBank/DDBJ databases">
        <authorList>
            <consortium name="Pathogen Informatics"/>
        </authorList>
    </citation>
    <scope>NUCLEOTIDE SEQUENCE [LARGE SCALE GENOMIC DNA]</scope>
    <source>
        <strain evidence="2 3">H050680373</strain>
    </source>
</reference>
<dbReference type="EMBL" id="FKIF01000003">
    <property type="protein sequence ID" value="SAI68323.1"/>
    <property type="molecule type" value="Genomic_DNA"/>
</dbReference>
<organism evidence="2 3">
    <name type="scientific">Bordetella ansorpii</name>
    <dbReference type="NCBI Taxonomy" id="288768"/>
    <lineage>
        <taxon>Bacteria</taxon>
        <taxon>Pseudomonadati</taxon>
        <taxon>Pseudomonadota</taxon>
        <taxon>Betaproteobacteria</taxon>
        <taxon>Burkholderiales</taxon>
        <taxon>Alcaligenaceae</taxon>
        <taxon>Bordetella</taxon>
    </lineage>
</organism>
<proteinExistence type="predicted"/>
<evidence type="ECO:0000259" key="1">
    <source>
        <dbReference type="Pfam" id="PF18593"/>
    </source>
</evidence>
<dbReference type="OrthoDB" id="8636866at2"/>
<dbReference type="Proteomes" id="UP000076848">
    <property type="component" value="Unassembled WGS sequence"/>
</dbReference>
<dbReference type="AlphaFoldDB" id="A0A157SDL1"/>
<feature type="domain" description="CdiI immunity protein" evidence="1">
    <location>
        <begin position="6"/>
        <end position="94"/>
    </location>
</feature>
<accession>A0A157SDL1</accession>
<evidence type="ECO:0000313" key="3">
    <source>
        <dbReference type="Proteomes" id="UP000076848"/>
    </source>
</evidence>
<gene>
    <name evidence="2" type="ORF">SAMEA3906486_01959</name>
</gene>
<dbReference type="STRING" id="288768.SAMEA3906486_01959"/>
<protein>
    <recommendedName>
        <fullName evidence="1">CdiI immunity protein domain-containing protein</fullName>
    </recommendedName>
</protein>
<evidence type="ECO:0000313" key="2">
    <source>
        <dbReference type="EMBL" id="SAI68323.1"/>
    </source>
</evidence>
<sequence>MKNAEYDRLNKLINAYFYPYWEDDYGTEAEVVDQYIRTSWRDDVERSIEQINRYVSEHPVNLLASFDAEFVPMYIIGQNDAEARAWLLAVRDQLRAHIDLARLRPA</sequence>
<name>A0A157SDL1_9BORD</name>
<keyword evidence="3" id="KW-1185">Reference proteome</keyword>